<dbReference type="CDD" id="cd06309">
    <property type="entry name" value="PBP1_galactofuranose_YtfQ-like"/>
    <property type="match status" value="1"/>
</dbReference>
<proteinExistence type="inferred from homology"/>
<keyword evidence="3 5" id="KW-0732">Signal</keyword>
<gene>
    <name evidence="7" type="ORF">DWV29_06095</name>
</gene>
<dbReference type="Gene3D" id="3.40.50.2300">
    <property type="match status" value="2"/>
</dbReference>
<feature type="region of interest" description="Disordered" evidence="4">
    <location>
        <begin position="24"/>
        <end position="65"/>
    </location>
</feature>
<name>A0A413FJ44_9FIRM</name>
<dbReference type="Pfam" id="PF13407">
    <property type="entry name" value="Peripla_BP_4"/>
    <property type="match status" value="1"/>
</dbReference>
<dbReference type="GO" id="GO:0030313">
    <property type="term" value="C:cell envelope"/>
    <property type="evidence" value="ECO:0007669"/>
    <property type="project" value="UniProtKB-SubCell"/>
</dbReference>
<comment type="subcellular location">
    <subcellularLocation>
        <location evidence="1">Cell envelope</location>
    </subcellularLocation>
</comment>
<dbReference type="PANTHER" id="PTHR46847">
    <property type="entry name" value="D-ALLOSE-BINDING PERIPLASMIC PROTEIN-RELATED"/>
    <property type="match status" value="1"/>
</dbReference>
<evidence type="ECO:0000256" key="3">
    <source>
        <dbReference type="ARBA" id="ARBA00022729"/>
    </source>
</evidence>
<evidence type="ECO:0000256" key="1">
    <source>
        <dbReference type="ARBA" id="ARBA00004196"/>
    </source>
</evidence>
<reference evidence="7 8" key="1">
    <citation type="submission" date="2018-08" db="EMBL/GenBank/DDBJ databases">
        <title>A genome reference for cultivated species of the human gut microbiota.</title>
        <authorList>
            <person name="Zou Y."/>
            <person name="Xue W."/>
            <person name="Luo G."/>
        </authorList>
    </citation>
    <scope>NUCLEOTIDE SEQUENCE [LARGE SCALE GENOMIC DNA]</scope>
    <source>
        <strain evidence="7 8">AF04-15</strain>
    </source>
</reference>
<dbReference type="AlphaFoldDB" id="A0A413FJ44"/>
<feature type="domain" description="Periplasmic binding protein" evidence="6">
    <location>
        <begin position="81"/>
        <end position="331"/>
    </location>
</feature>
<feature type="chain" id="PRO_5019420047" description="Periplasmic binding protein domain-containing protein" evidence="5">
    <location>
        <begin position="28"/>
        <end position="363"/>
    </location>
</feature>
<accession>A0A413FJ44</accession>
<feature type="compositionally biased region" description="Basic and acidic residues" evidence="4">
    <location>
        <begin position="48"/>
        <end position="59"/>
    </location>
</feature>
<evidence type="ECO:0000256" key="5">
    <source>
        <dbReference type="SAM" id="SignalP"/>
    </source>
</evidence>
<dbReference type="Proteomes" id="UP000283880">
    <property type="component" value="Unassembled WGS sequence"/>
</dbReference>
<sequence length="363" mass="39326">MRRNRGLCVLVMAVFMFLTGCGSPSQAPTGRETGKETTGKTEQTVAQQEEKTEEAKTGVDTKAPAAEGDKWGTGLKAGFAACHYTNDWNITNCETVCEDLRSVGFEVVWNEANNDTATQIANVEDLLAQGIDLLVIKPKEEEGLIPALEACRDAGVPVICLDRKVSDPSLYVTAIMTDNVAGGETVGQWLVDHYPDGCKIVEIVGTAGSTGQIERSKGLSNVIDKYDQIQIISSQVGDNMRSEAQTVTENMIQAYGKEGIDVIVTQNDEMAMGCLQALWGLGIEPGQEITICTIGDGNSEVVEQVKDGTVGCVYESTPYLGPQVLEVAHKIFVTKEDVEKYIPSANRFFTIENADQELPTITW</sequence>
<feature type="signal peptide" evidence="5">
    <location>
        <begin position="1"/>
        <end position="27"/>
    </location>
</feature>
<comment type="similarity">
    <text evidence="2">Belongs to the bacterial solute-binding protein 2 family.</text>
</comment>
<dbReference type="SUPFAM" id="SSF53822">
    <property type="entry name" value="Periplasmic binding protein-like I"/>
    <property type="match status" value="1"/>
</dbReference>
<dbReference type="InterPro" id="IPR028082">
    <property type="entry name" value="Peripla_BP_I"/>
</dbReference>
<dbReference type="EMBL" id="QSBM01000003">
    <property type="protein sequence ID" value="RGX31448.1"/>
    <property type="molecule type" value="Genomic_DNA"/>
</dbReference>
<comment type="caution">
    <text evidence="7">The sequence shown here is derived from an EMBL/GenBank/DDBJ whole genome shotgun (WGS) entry which is preliminary data.</text>
</comment>
<evidence type="ECO:0000313" key="7">
    <source>
        <dbReference type="EMBL" id="RGX31448.1"/>
    </source>
</evidence>
<protein>
    <recommendedName>
        <fullName evidence="6">Periplasmic binding protein domain-containing protein</fullName>
    </recommendedName>
</protein>
<dbReference type="PROSITE" id="PS51257">
    <property type="entry name" value="PROKAR_LIPOPROTEIN"/>
    <property type="match status" value="1"/>
</dbReference>
<dbReference type="RefSeq" id="WP_040412342.1">
    <property type="nucleotide sequence ID" value="NZ_BAABXR010000001.1"/>
</dbReference>
<dbReference type="InterPro" id="IPR025997">
    <property type="entry name" value="SBP_2_dom"/>
</dbReference>
<dbReference type="OrthoDB" id="9769193at2"/>
<evidence type="ECO:0000256" key="4">
    <source>
        <dbReference type="SAM" id="MobiDB-lite"/>
    </source>
</evidence>
<evidence type="ECO:0000256" key="2">
    <source>
        <dbReference type="ARBA" id="ARBA00007639"/>
    </source>
</evidence>
<evidence type="ECO:0000259" key="6">
    <source>
        <dbReference type="Pfam" id="PF13407"/>
    </source>
</evidence>
<evidence type="ECO:0000313" key="8">
    <source>
        <dbReference type="Proteomes" id="UP000283880"/>
    </source>
</evidence>
<dbReference type="PANTHER" id="PTHR46847:SF3">
    <property type="entry name" value="GALACTOFURANOSE-BINDING PROTEIN YTFQ"/>
    <property type="match status" value="1"/>
</dbReference>
<dbReference type="GO" id="GO:0030246">
    <property type="term" value="F:carbohydrate binding"/>
    <property type="evidence" value="ECO:0007669"/>
    <property type="project" value="UniProtKB-ARBA"/>
</dbReference>
<organism evidence="7 8">
    <name type="scientific">Enterocloster asparagiformis</name>
    <dbReference type="NCBI Taxonomy" id="333367"/>
    <lineage>
        <taxon>Bacteria</taxon>
        <taxon>Bacillati</taxon>
        <taxon>Bacillota</taxon>
        <taxon>Clostridia</taxon>
        <taxon>Lachnospirales</taxon>
        <taxon>Lachnospiraceae</taxon>
        <taxon>Enterocloster</taxon>
    </lineage>
</organism>